<evidence type="ECO:0000313" key="2">
    <source>
        <dbReference type="EMBL" id="MPM58830.1"/>
    </source>
</evidence>
<reference evidence="2" key="1">
    <citation type="submission" date="2019-08" db="EMBL/GenBank/DDBJ databases">
        <authorList>
            <person name="Kucharzyk K."/>
            <person name="Murdoch R.W."/>
            <person name="Higgins S."/>
            <person name="Loffler F."/>
        </authorList>
    </citation>
    <scope>NUCLEOTIDE SEQUENCE</scope>
</reference>
<protein>
    <recommendedName>
        <fullName evidence="1">Recombinase zinc beta ribbon domain-containing protein</fullName>
    </recommendedName>
</protein>
<comment type="caution">
    <text evidence="2">The sequence shown here is derived from an EMBL/GenBank/DDBJ whole genome shotgun (WGS) entry which is preliminary data.</text>
</comment>
<evidence type="ECO:0000259" key="1">
    <source>
        <dbReference type="Pfam" id="PF13408"/>
    </source>
</evidence>
<name>A0A645B074_9ZZZZ</name>
<proteinExistence type="predicted"/>
<feature type="domain" description="Recombinase zinc beta ribbon" evidence="1">
    <location>
        <begin position="44"/>
        <end position="99"/>
    </location>
</feature>
<dbReference type="InterPro" id="IPR025827">
    <property type="entry name" value="Zn_ribbon_recom_dom"/>
</dbReference>
<sequence length="179" mass="20182">MPQYYVEQSHPAIIDVDTFKIVRELLKSAGERYKPKSPVNARYPFTGKIICGNCGKNFQRKTTKGRVGWLCATYLERGRSACPAKQIPETALLDACAEALGLPSFDEVEFRKKISRIEVTGTNTLRFVFIYDGIRVVMWKDRSRSESWTAEMKQAAREKSLAIKEALNGGSNPEKGNEN</sequence>
<accession>A0A645B074</accession>
<dbReference type="Pfam" id="PF13408">
    <property type="entry name" value="Zn_ribbon_recom"/>
    <property type="match status" value="1"/>
</dbReference>
<organism evidence="2">
    <name type="scientific">bioreactor metagenome</name>
    <dbReference type="NCBI Taxonomy" id="1076179"/>
    <lineage>
        <taxon>unclassified sequences</taxon>
        <taxon>metagenomes</taxon>
        <taxon>ecological metagenomes</taxon>
    </lineage>
</organism>
<dbReference type="EMBL" id="VSSQ01016976">
    <property type="protein sequence ID" value="MPM58830.1"/>
    <property type="molecule type" value="Genomic_DNA"/>
</dbReference>
<dbReference type="AlphaFoldDB" id="A0A645B074"/>
<gene>
    <name evidence="2" type="ORF">SDC9_105663</name>
</gene>